<dbReference type="EMBL" id="VULX01000029">
    <property type="protein sequence ID" value="MSR92366.1"/>
    <property type="molecule type" value="Genomic_DNA"/>
</dbReference>
<gene>
    <name evidence="1" type="ORF">FYJ33_13440</name>
</gene>
<name>A0A7X2N0A3_9CLOT</name>
<proteinExistence type="predicted"/>
<accession>A0A7X2N0A3</accession>
<sequence>MLGVEDKEKYEVEIEKLYEKLIDSNDIEVSDSAKTMLISKYTQRNKFEKAQSLINVLSSINEHKNEYQAELDFNQGKVDEACRLIEIQINRTLMWLFVNLSNILKYSLENSDEKTAEYYKNLIVKTVNLYDMPDHMAYMTEAEFYADHKDEERTLESIRKVIQSLPKMRKTYDSVLCKHIYKDFHMDDKKKKHFSNMIKQLKKTIVNALKDDEKFFFINDNEEFKKLVKEYEV</sequence>
<evidence type="ECO:0000313" key="2">
    <source>
        <dbReference type="Proteomes" id="UP000460287"/>
    </source>
</evidence>
<dbReference type="RefSeq" id="WP_154532265.1">
    <property type="nucleotide sequence ID" value="NZ_VULX01000029.1"/>
</dbReference>
<protein>
    <submittedName>
        <fullName evidence="1">Uncharacterized protein</fullName>
    </submittedName>
</protein>
<keyword evidence="2" id="KW-1185">Reference proteome</keyword>
<comment type="caution">
    <text evidence="1">The sequence shown here is derived from an EMBL/GenBank/DDBJ whole genome shotgun (WGS) entry which is preliminary data.</text>
</comment>
<dbReference type="AlphaFoldDB" id="A0A7X2N0A3"/>
<dbReference type="Proteomes" id="UP000460287">
    <property type="component" value="Unassembled WGS sequence"/>
</dbReference>
<evidence type="ECO:0000313" key="1">
    <source>
        <dbReference type="EMBL" id="MSR92366.1"/>
    </source>
</evidence>
<dbReference type="SUPFAM" id="SSF81901">
    <property type="entry name" value="HCP-like"/>
    <property type="match status" value="1"/>
</dbReference>
<organism evidence="1 2">
    <name type="scientific">Inconstantimicrobium porci</name>
    <dbReference type="NCBI Taxonomy" id="2652291"/>
    <lineage>
        <taxon>Bacteria</taxon>
        <taxon>Bacillati</taxon>
        <taxon>Bacillota</taxon>
        <taxon>Clostridia</taxon>
        <taxon>Eubacteriales</taxon>
        <taxon>Clostridiaceae</taxon>
        <taxon>Inconstantimicrobium</taxon>
    </lineage>
</organism>
<reference evidence="1 2" key="1">
    <citation type="submission" date="2019-08" db="EMBL/GenBank/DDBJ databases">
        <title>In-depth cultivation of the pig gut microbiome towards novel bacterial diversity and tailored functional studies.</title>
        <authorList>
            <person name="Wylensek D."/>
            <person name="Hitch T.C.A."/>
            <person name="Clavel T."/>
        </authorList>
    </citation>
    <scope>NUCLEOTIDE SEQUENCE [LARGE SCALE GENOMIC DNA]</scope>
    <source>
        <strain evidence="1 2">WCA-383-APC-5B</strain>
    </source>
</reference>